<reference evidence="2 3" key="1">
    <citation type="journal article" date="2018" name="MBio">
        <title>Comparative Genomics Reveals the Core Gene Toolbox for the Fungus-Insect Symbiosis.</title>
        <authorList>
            <person name="Wang Y."/>
            <person name="Stata M."/>
            <person name="Wang W."/>
            <person name="Stajich J.E."/>
            <person name="White M.M."/>
            <person name="Moncalvo J.M."/>
        </authorList>
    </citation>
    <scope>NUCLEOTIDE SEQUENCE [LARGE SCALE GENOMIC DNA]</scope>
    <source>
        <strain evidence="2 3">SC-DP-2</strain>
    </source>
</reference>
<evidence type="ECO:0000313" key="3">
    <source>
        <dbReference type="Proteomes" id="UP000245609"/>
    </source>
</evidence>
<accession>A0A2T9ZA07</accession>
<sequence>NATYEVVRGAFKKNEDFKEDFDDIGPVGSEGIKTDKNEFKSKDPNLETKDQAKLEETRNPMDLLDYDSS</sequence>
<feature type="non-terminal residue" evidence="2">
    <location>
        <position position="1"/>
    </location>
</feature>
<gene>
    <name evidence="2" type="ORF">BB560_004137</name>
</gene>
<feature type="compositionally biased region" description="Basic and acidic residues" evidence="1">
    <location>
        <begin position="32"/>
        <end position="59"/>
    </location>
</feature>
<protein>
    <submittedName>
        <fullName evidence="2">Uncharacterized protein</fullName>
    </submittedName>
</protein>
<evidence type="ECO:0000256" key="1">
    <source>
        <dbReference type="SAM" id="MobiDB-lite"/>
    </source>
</evidence>
<dbReference type="Proteomes" id="UP000245609">
    <property type="component" value="Unassembled WGS sequence"/>
</dbReference>
<comment type="caution">
    <text evidence="2">The sequence shown here is derived from an EMBL/GenBank/DDBJ whole genome shotgun (WGS) entry which is preliminary data.</text>
</comment>
<dbReference type="EMBL" id="MBFS01001072">
    <property type="protein sequence ID" value="PVV01443.1"/>
    <property type="molecule type" value="Genomic_DNA"/>
</dbReference>
<organism evidence="2 3">
    <name type="scientific">Smittium megazygosporum</name>
    <dbReference type="NCBI Taxonomy" id="133381"/>
    <lineage>
        <taxon>Eukaryota</taxon>
        <taxon>Fungi</taxon>
        <taxon>Fungi incertae sedis</taxon>
        <taxon>Zoopagomycota</taxon>
        <taxon>Kickxellomycotina</taxon>
        <taxon>Harpellomycetes</taxon>
        <taxon>Harpellales</taxon>
        <taxon>Legeriomycetaceae</taxon>
        <taxon>Smittium</taxon>
    </lineage>
</organism>
<name>A0A2T9ZA07_9FUNG</name>
<feature type="region of interest" description="Disordered" evidence="1">
    <location>
        <begin position="22"/>
        <end position="69"/>
    </location>
</feature>
<keyword evidence="3" id="KW-1185">Reference proteome</keyword>
<proteinExistence type="predicted"/>
<evidence type="ECO:0000313" key="2">
    <source>
        <dbReference type="EMBL" id="PVV01443.1"/>
    </source>
</evidence>
<dbReference type="AlphaFoldDB" id="A0A2T9ZA07"/>